<keyword evidence="1" id="KW-1133">Transmembrane helix</keyword>
<keyword evidence="3" id="KW-1185">Reference proteome</keyword>
<dbReference type="EMBL" id="JYDI01000037">
    <property type="protein sequence ID" value="KRY56942.1"/>
    <property type="molecule type" value="Genomic_DNA"/>
</dbReference>
<dbReference type="AlphaFoldDB" id="A0A0V1D621"/>
<protein>
    <submittedName>
        <fullName evidence="2">Uncharacterized protein</fullName>
    </submittedName>
</protein>
<accession>A0A0V1D621</accession>
<proteinExistence type="predicted"/>
<comment type="caution">
    <text evidence="2">The sequence shown here is derived from an EMBL/GenBank/DDBJ whole genome shotgun (WGS) entry which is preliminary data.</text>
</comment>
<feature type="transmembrane region" description="Helical" evidence="1">
    <location>
        <begin position="12"/>
        <end position="31"/>
    </location>
</feature>
<gene>
    <name evidence="2" type="ORF">T03_1610</name>
</gene>
<name>A0A0V1D621_TRIBR</name>
<organism evidence="2 3">
    <name type="scientific">Trichinella britovi</name>
    <name type="common">Parasitic roundworm</name>
    <dbReference type="NCBI Taxonomy" id="45882"/>
    <lineage>
        <taxon>Eukaryota</taxon>
        <taxon>Metazoa</taxon>
        <taxon>Ecdysozoa</taxon>
        <taxon>Nematoda</taxon>
        <taxon>Enoplea</taxon>
        <taxon>Dorylaimia</taxon>
        <taxon>Trichinellida</taxon>
        <taxon>Trichinellidae</taxon>
        <taxon>Trichinella</taxon>
    </lineage>
</organism>
<keyword evidence="1" id="KW-0812">Transmembrane</keyword>
<evidence type="ECO:0000313" key="2">
    <source>
        <dbReference type="EMBL" id="KRY56942.1"/>
    </source>
</evidence>
<keyword evidence="1" id="KW-0472">Membrane</keyword>
<sequence length="76" mass="8977">MFDKGIPKNCVVLYNTSLFLATRIFFIFRPFGINFEKLFRDNLNCAQNRLLIIFLRDCDCQYLTIPESLSYDIENA</sequence>
<reference evidence="2 3" key="1">
    <citation type="submission" date="2015-01" db="EMBL/GenBank/DDBJ databases">
        <title>Evolution of Trichinella species and genotypes.</title>
        <authorList>
            <person name="Korhonen P.K."/>
            <person name="Edoardo P."/>
            <person name="Giuseppe L.R."/>
            <person name="Gasser R.B."/>
        </authorList>
    </citation>
    <scope>NUCLEOTIDE SEQUENCE [LARGE SCALE GENOMIC DNA]</scope>
    <source>
        <strain evidence="2">ISS120</strain>
    </source>
</reference>
<dbReference type="Proteomes" id="UP000054653">
    <property type="component" value="Unassembled WGS sequence"/>
</dbReference>
<evidence type="ECO:0000256" key="1">
    <source>
        <dbReference type="SAM" id="Phobius"/>
    </source>
</evidence>
<evidence type="ECO:0000313" key="3">
    <source>
        <dbReference type="Proteomes" id="UP000054653"/>
    </source>
</evidence>